<gene>
    <name evidence="1" type="ORF">CTOB1V02_LOCUS4851</name>
</gene>
<name>A0A7R8W8J3_9CRUS</name>
<dbReference type="EMBL" id="OB660982">
    <property type="protein sequence ID" value="CAD7226940.1"/>
    <property type="molecule type" value="Genomic_DNA"/>
</dbReference>
<organism evidence="1">
    <name type="scientific">Cyprideis torosa</name>
    <dbReference type="NCBI Taxonomy" id="163714"/>
    <lineage>
        <taxon>Eukaryota</taxon>
        <taxon>Metazoa</taxon>
        <taxon>Ecdysozoa</taxon>
        <taxon>Arthropoda</taxon>
        <taxon>Crustacea</taxon>
        <taxon>Oligostraca</taxon>
        <taxon>Ostracoda</taxon>
        <taxon>Podocopa</taxon>
        <taxon>Podocopida</taxon>
        <taxon>Cytherocopina</taxon>
        <taxon>Cytheroidea</taxon>
        <taxon>Cytherideidae</taxon>
        <taxon>Cyprideis</taxon>
    </lineage>
</organism>
<evidence type="ECO:0000313" key="1">
    <source>
        <dbReference type="EMBL" id="CAD7226940.1"/>
    </source>
</evidence>
<sequence length="178" mass="20832">MLRAGTDPGGPEADSIEEPETHFPQQGQRVQSYDLDRLDQLVRKLMRDKVDGEDLNLQLDKRTLLMEEELKRQIKEIEKLELKFEDYKQVLREQEVTIAELQERMRERQAQLMKMKQENSMSVEELSRTREKLMKLGDATTRVNRQIRVKRGCIGTIGAELDDHFKDGAEIIKSNYAL</sequence>
<reference evidence="1" key="1">
    <citation type="submission" date="2020-11" db="EMBL/GenBank/DDBJ databases">
        <authorList>
            <person name="Tran Van P."/>
        </authorList>
    </citation>
    <scope>NUCLEOTIDE SEQUENCE</scope>
</reference>
<proteinExistence type="predicted"/>
<accession>A0A7R8W8J3</accession>
<dbReference type="AlphaFoldDB" id="A0A7R8W8J3"/>
<protein>
    <submittedName>
        <fullName evidence="1">Uncharacterized protein</fullName>
    </submittedName>
</protein>